<evidence type="ECO:0000313" key="13">
    <source>
        <dbReference type="EMBL" id="KAK9835311.1"/>
    </source>
</evidence>
<proteinExistence type="inferred from homology"/>
<dbReference type="GO" id="GO:0005634">
    <property type="term" value="C:nucleus"/>
    <property type="evidence" value="ECO:0007669"/>
    <property type="project" value="TreeGrafter"/>
</dbReference>
<keyword evidence="7" id="KW-0269">Exonuclease</keyword>
<dbReference type="CDD" id="cd18673">
    <property type="entry name" value="PIN_XRN1-2-like"/>
    <property type="match status" value="1"/>
</dbReference>
<dbReference type="Gene3D" id="1.10.580.10">
    <property type="entry name" value="Citrate Synthase, domain 1"/>
    <property type="match status" value="1"/>
</dbReference>
<comment type="pathway">
    <text evidence="1">Carbohydrate metabolism.</text>
</comment>
<feature type="region of interest" description="Disordered" evidence="10">
    <location>
        <begin position="958"/>
        <end position="997"/>
    </location>
</feature>
<dbReference type="InterPro" id="IPR019810">
    <property type="entry name" value="Citrate_synthase_AS"/>
</dbReference>
<dbReference type="GO" id="GO:0000956">
    <property type="term" value="P:nuclear-transcribed mRNA catabolic process"/>
    <property type="evidence" value="ECO:0007669"/>
    <property type="project" value="TreeGrafter"/>
</dbReference>
<comment type="similarity">
    <text evidence="8">Belongs to the 5'-3' exonuclease family.</text>
</comment>
<comment type="caution">
    <text evidence="13">The sequence shown here is derived from an EMBL/GenBank/DDBJ whole genome shotgun (WGS) entry which is preliminary data.</text>
</comment>
<evidence type="ECO:0000256" key="3">
    <source>
        <dbReference type="ARBA" id="ARBA00022532"/>
    </source>
</evidence>
<dbReference type="Pfam" id="PF03159">
    <property type="entry name" value="XRN_N"/>
    <property type="match status" value="1"/>
</dbReference>
<dbReference type="InterPro" id="IPR027073">
    <property type="entry name" value="5_3_exoribonuclease"/>
</dbReference>
<reference evidence="13 14" key="1">
    <citation type="journal article" date="2024" name="Nat. Commun.">
        <title>Phylogenomics reveals the evolutionary origins of lichenization in chlorophyte algae.</title>
        <authorList>
            <person name="Puginier C."/>
            <person name="Libourel C."/>
            <person name="Otte J."/>
            <person name="Skaloud P."/>
            <person name="Haon M."/>
            <person name="Grisel S."/>
            <person name="Petersen M."/>
            <person name="Berrin J.G."/>
            <person name="Delaux P.M."/>
            <person name="Dal Grande F."/>
            <person name="Keller J."/>
        </authorList>
    </citation>
    <scope>NUCLEOTIDE SEQUENCE [LARGE SCALE GENOMIC DNA]</scope>
    <source>
        <strain evidence="13 14">SAG 245.80</strain>
    </source>
</reference>
<keyword evidence="3" id="KW-0816">Tricarboxylic acid cycle</keyword>
<dbReference type="Pfam" id="PF00285">
    <property type="entry name" value="Citrate_synt"/>
    <property type="match status" value="1"/>
</dbReference>
<dbReference type="GO" id="GO:0006099">
    <property type="term" value="P:tricarboxylic acid cycle"/>
    <property type="evidence" value="ECO:0007669"/>
    <property type="project" value="UniProtKB-KW"/>
</dbReference>
<organism evidence="13 14">
    <name type="scientific">Elliptochloris bilobata</name>
    <dbReference type="NCBI Taxonomy" id="381761"/>
    <lineage>
        <taxon>Eukaryota</taxon>
        <taxon>Viridiplantae</taxon>
        <taxon>Chlorophyta</taxon>
        <taxon>core chlorophytes</taxon>
        <taxon>Trebouxiophyceae</taxon>
        <taxon>Trebouxiophyceae incertae sedis</taxon>
        <taxon>Elliptochloris clade</taxon>
        <taxon>Elliptochloris</taxon>
    </lineage>
</organism>
<accession>A0AAW1RPL7</accession>
<dbReference type="InterPro" id="IPR016143">
    <property type="entry name" value="Citrate_synth-like_sm_a-sub"/>
</dbReference>
<keyword evidence="6" id="KW-0378">Hydrolase</keyword>
<feature type="region of interest" description="Disordered" evidence="10">
    <location>
        <begin position="307"/>
        <end position="333"/>
    </location>
</feature>
<dbReference type="GO" id="GO:0006635">
    <property type="term" value="P:fatty acid beta-oxidation"/>
    <property type="evidence" value="ECO:0007669"/>
    <property type="project" value="UniProtKB-ARBA"/>
</dbReference>
<dbReference type="InterPro" id="IPR004859">
    <property type="entry name" value="Xrn1_N"/>
</dbReference>
<evidence type="ECO:0000256" key="1">
    <source>
        <dbReference type="ARBA" id="ARBA00005007"/>
    </source>
</evidence>
<evidence type="ECO:0000256" key="5">
    <source>
        <dbReference type="ARBA" id="ARBA00022722"/>
    </source>
</evidence>
<sequence length="1592" mass="171492">MGVPGLFAWLRRRYPLIVEPVDAPSPDEEAQSNCDNLYIDLNHIVHACSHPGWREKPYESEEEMFADMHLYVERLISVTRPLRMVLIAIDGVAPEAKMKHQRTRRFMSDYCENMRATLEAEVRREVAGEVPGAYVPPIPNWDSNVVTPGTAFMAKLSASLRQFLHAKLETDPAWQHVQVLFSDASEPGEGEHKIMRFIRQQRSRPGFDPNTRHVIFGQDADLILLGLMTHEPHFALLREAASLESVLDTLDLATSPVQEQPLHYLHLATLREYLRFEFADLTGLDISTNRPDMPPPPKTKAIAASVAENENNEADSSGASSPGTARGAEADKEAAGNKKFDFERIVEDFVLLTFLAGNDFLPNVPSLEIYDRPSALDVLLDAYKAVLVAAGNYITSAGAINPDRLRRLLAKLAEDEEAAFVRRAARIAREQRRKVEEDMAGGRGDNTRAGGYAGPDGSRQWVSVGELGPDDDLDAMLNGMPGDEGGPGSSRIDLATASPAELRAEVARRVKMRLEAKLLGSADADPIRFSVPGYRARLYELRFGATPGEGVEKMARRVSQAFIQGLAWSLAYYTRGSALPSPTAPKGEGFSIGASWEWYYPYHYAPLVSDLAKHTGAITRLKLGGGRRDSGEDSWAPPHGPVRPLVQLMSVLPPRSAAACLPRKLARLVLATQDAALGGASLSCALVDMFPRDMAPLVDMSGKRWAHTAVLKLPFADVSRLAAAAQQDAPDERELSPVEESRNEFRPASLIMHRAHKLAVRARALVFGAESAAEEVAADEEADGVAVMLSLLSAELPVPAPSPSASPSVLELPVDLAGAVVPPCTPALLPGVDTGEAVVTGRVWQRGKAEEMRKQAARAMRGMGRGSCGRDRGGREVGGGYQASSGGPSGGFGMLGGGPGGASVRPQMGGWGAAYPGARGSAHGPGRHAPFRGTWAKGNGHASPGVSAGWDAHGWATMPGWEANGGGSGSGSGAREDDGGWGEAWDSPGAAQPDTSDDAALAARLQAEEKARAVHNRPARQSRLARTLEESDAVIARQLQADEERLLLGLLTAAQDPVRTDWHAHDTPAAPPRTLQEFPSLGAKAADAPPTPAPQPPPPRHLVAGALASSAGLVPHATSAPQPTARPTPGGGAGTLTVVDNRTGKKYEIKIDENGTIPATALKQIKAGGDNVGLKTYDPGYVNTAACKSAISYIDGGKGILRYRGYPIEQLAERSNYTEVAYLIIYGALPSAKELARWDEALMRHSAVPVAVERAVAALPHDAHFMGIVLTAINALSTVHPEQNPALAGQSVYDSREIQDKQIVRLIGKMPAIAALAYHRASGRAAAQPNQRLSYAENFLFMLDAGATPNYRPHPRLARALDIMFTLHAEHEMNCSTAAARHLASSGVDVYTVIAGAVGALYGPLHGGANEAVLRMLERIGSVDNIPGFIEGVKNKKEKMFGFGHRVYKSYDPRAAIIRQVAEEVFEIQGRDPLIEVAIALEKAARSDDYFVKRNLYPNVDFYSGLVYRAMGFPPQFFTVLFAVPRVTGYLAHWRESLTDPDVKIARPQQIYLGAWLRDYTPMSDRKQGDGALGAVPPSNAYRRRIAGSNWS</sequence>
<evidence type="ECO:0000313" key="14">
    <source>
        <dbReference type="Proteomes" id="UP001445335"/>
    </source>
</evidence>
<keyword evidence="5" id="KW-0540">Nuclease</keyword>
<feature type="compositionally biased region" description="Low complexity" evidence="10">
    <location>
        <begin position="1114"/>
        <end position="1128"/>
    </location>
</feature>
<feature type="region of interest" description="Disordered" evidence="10">
    <location>
        <begin position="858"/>
        <end position="944"/>
    </location>
</feature>
<dbReference type="PROSITE" id="PS00480">
    <property type="entry name" value="CITRATE_SYNTHASE"/>
    <property type="match status" value="1"/>
</dbReference>
<dbReference type="Proteomes" id="UP001445335">
    <property type="component" value="Unassembled WGS sequence"/>
</dbReference>
<feature type="compositionally biased region" description="Gly residues" evidence="10">
    <location>
        <begin position="963"/>
        <end position="972"/>
    </location>
</feature>
<dbReference type="PANTHER" id="PTHR12341">
    <property type="entry name" value="5'-&gt;3' EXORIBONUCLEASE"/>
    <property type="match status" value="1"/>
</dbReference>
<dbReference type="InterPro" id="IPR016142">
    <property type="entry name" value="Citrate_synth-like_lrg_a-sub"/>
</dbReference>
<dbReference type="Gene3D" id="3.40.50.12390">
    <property type="match status" value="2"/>
</dbReference>
<comment type="similarity">
    <text evidence="2 9">Belongs to the citrate synthase family.</text>
</comment>
<protein>
    <recommendedName>
        <fullName evidence="9">Citrate synthase</fullName>
    </recommendedName>
</protein>
<feature type="domain" description="Xrn1 N-terminal" evidence="11">
    <location>
        <begin position="1"/>
        <end position="239"/>
    </location>
</feature>
<dbReference type="InterPro" id="IPR002020">
    <property type="entry name" value="Citrate_synthase"/>
</dbReference>
<evidence type="ECO:0000256" key="4">
    <source>
        <dbReference type="ARBA" id="ARBA00022679"/>
    </source>
</evidence>
<evidence type="ECO:0000256" key="9">
    <source>
        <dbReference type="RuleBase" id="RU000441"/>
    </source>
</evidence>
<dbReference type="InterPro" id="IPR036969">
    <property type="entry name" value="Citrate_synthase_sf"/>
</dbReference>
<dbReference type="Gene3D" id="1.10.230.10">
    <property type="entry name" value="Cytochrome P450-Terp, domain 2"/>
    <property type="match status" value="1"/>
</dbReference>
<name>A0AAW1RPL7_9CHLO</name>
<dbReference type="PANTHER" id="PTHR12341:SF7">
    <property type="entry name" value="5'-3' EXORIBONUCLEASE 1"/>
    <property type="match status" value="1"/>
</dbReference>
<dbReference type="FunFam" id="1.10.580.10:FF:000005">
    <property type="entry name" value="Citrate synthase"/>
    <property type="match status" value="1"/>
</dbReference>
<dbReference type="Gene3D" id="1.25.40.1050">
    <property type="match status" value="1"/>
</dbReference>
<dbReference type="SUPFAM" id="SSF48256">
    <property type="entry name" value="Citrate synthase"/>
    <property type="match status" value="1"/>
</dbReference>
<dbReference type="GO" id="GO:0003723">
    <property type="term" value="F:RNA binding"/>
    <property type="evidence" value="ECO:0007669"/>
    <property type="project" value="TreeGrafter"/>
</dbReference>
<feature type="region of interest" description="Disordered" evidence="10">
    <location>
        <begin position="435"/>
        <end position="455"/>
    </location>
</feature>
<dbReference type="PRINTS" id="PR00143">
    <property type="entry name" value="CITRTSNTHASE"/>
</dbReference>
<evidence type="ECO:0000256" key="2">
    <source>
        <dbReference type="ARBA" id="ARBA00010566"/>
    </source>
</evidence>
<evidence type="ECO:0000259" key="11">
    <source>
        <dbReference type="Pfam" id="PF03159"/>
    </source>
</evidence>
<feature type="compositionally biased region" description="Gly residues" evidence="10">
    <location>
        <begin position="876"/>
        <end position="901"/>
    </location>
</feature>
<feature type="compositionally biased region" description="Low complexity" evidence="10">
    <location>
        <begin position="307"/>
        <end position="321"/>
    </location>
</feature>
<evidence type="ECO:0000256" key="7">
    <source>
        <dbReference type="ARBA" id="ARBA00022839"/>
    </source>
</evidence>
<dbReference type="FunFam" id="1.10.230.10:FF:000002">
    <property type="entry name" value="Citrate synthase"/>
    <property type="match status" value="1"/>
</dbReference>
<keyword evidence="14" id="KW-1185">Reference proteome</keyword>
<dbReference type="GO" id="GO:0046912">
    <property type="term" value="F:acyltransferase activity, acyl groups converted into alkyl on transfer"/>
    <property type="evidence" value="ECO:0007669"/>
    <property type="project" value="InterPro"/>
</dbReference>
<dbReference type="EMBL" id="JALJOU010000028">
    <property type="protein sequence ID" value="KAK9835311.1"/>
    <property type="molecule type" value="Genomic_DNA"/>
</dbReference>
<dbReference type="InterPro" id="IPR041412">
    <property type="entry name" value="Xrn1_helical"/>
</dbReference>
<evidence type="ECO:0000256" key="6">
    <source>
        <dbReference type="ARBA" id="ARBA00022801"/>
    </source>
</evidence>
<dbReference type="Pfam" id="PF17846">
    <property type="entry name" value="XRN_M"/>
    <property type="match status" value="1"/>
</dbReference>
<feature type="domain" description="Xrn1 helical" evidence="12">
    <location>
        <begin position="339"/>
        <end position="792"/>
    </location>
</feature>
<feature type="region of interest" description="Disordered" evidence="10">
    <location>
        <begin position="1114"/>
        <end position="1138"/>
    </location>
</feature>
<evidence type="ECO:0000256" key="8">
    <source>
        <dbReference type="ARBA" id="ARBA00038299"/>
    </source>
</evidence>
<evidence type="ECO:0000259" key="12">
    <source>
        <dbReference type="Pfam" id="PF17846"/>
    </source>
</evidence>
<evidence type="ECO:0000256" key="10">
    <source>
        <dbReference type="SAM" id="MobiDB-lite"/>
    </source>
</evidence>
<keyword evidence="4 9" id="KW-0808">Transferase</keyword>
<gene>
    <name evidence="13" type="ORF">WJX81_000878</name>
</gene>
<dbReference type="GO" id="GO:0004534">
    <property type="term" value="F:5'-3' RNA exonuclease activity"/>
    <property type="evidence" value="ECO:0007669"/>
    <property type="project" value="TreeGrafter"/>
</dbReference>